<dbReference type="GO" id="GO:0042765">
    <property type="term" value="C:GPI-anchor transamidase complex"/>
    <property type="evidence" value="ECO:0007669"/>
    <property type="project" value="InterPro"/>
</dbReference>
<evidence type="ECO:0000313" key="3">
    <source>
        <dbReference type="Proteomes" id="UP000276776"/>
    </source>
</evidence>
<keyword evidence="1" id="KW-0472">Membrane</keyword>
<evidence type="ECO:0000313" key="2">
    <source>
        <dbReference type="EMBL" id="VDN06636.1"/>
    </source>
</evidence>
<sequence length="585" mass="67185">MTFYGLFIFIICFSALICNGLELKKLKKDDTYSEELLIKRLKSEHLLAQFRFVITSDVKSGLDYLLFPRIISEVVTKHHIEEFHMSLTHGSWRLNEWGVPPQPASPSGAELYAWIYGNNTRKSVDERWVSFVNSMNGIFCTSLLDILSTYTAAPQISFSRMGYSNSEVSSEIRYGALSRETIGMMYGLFQTGLSMLLNPIKIYESVFHSMSVHFLHICKDGSVSCGDRRRLELNLNFVSEIDLKSRSLNWSFRSVFGRQLDQKCMVADRDLVLFEIDRKVKMQGHLLQKKNDRVYSVYNISAYSPSDFPLDISAKYNTHLNLPVDDSSTLVTIRSYAAGVDQQSGRLISVLRNGQLVSQRVTYTHVVPWFLRIYYHTISIICRAENVDEGEVLNPKVIRKIFIPGKDRQRPFLLEWDIILPAKSVCEFSWEFDKAFLRVNEYPPDANHGFYIPAPVMSFSAADELWFKNRTVLGNSLVTIYDEILGKETDRSIRMYGEILLILLPVPDFSMPFNVICLVCTAIAMLFGPVHSLTTKIMIPLSEENKDLAPLPPLRRLLVFIYNLVFKQVVMKIWKKSIPKKEKIS</sequence>
<reference evidence="2 3" key="2">
    <citation type="submission" date="2018-11" db="EMBL/GenBank/DDBJ databases">
        <authorList>
            <consortium name="Pathogen Informatics"/>
        </authorList>
    </citation>
    <scope>NUCLEOTIDE SEQUENCE [LARGE SCALE GENOMIC DNA]</scope>
</reference>
<dbReference type="GO" id="GO:0016255">
    <property type="term" value="P:attachment of GPI anchor to protein"/>
    <property type="evidence" value="ECO:0007669"/>
    <property type="project" value="InterPro"/>
</dbReference>
<dbReference type="OrthoDB" id="331263at2759"/>
<dbReference type="PANTHER" id="PTHR12959">
    <property type="entry name" value="GPI TRANSAMIDASE COMPONENT PIG-T-RELATED"/>
    <property type="match status" value="1"/>
</dbReference>
<keyword evidence="1" id="KW-1133">Transmembrane helix</keyword>
<reference evidence="4" key="1">
    <citation type="submission" date="2017-02" db="UniProtKB">
        <authorList>
            <consortium name="WormBaseParasite"/>
        </authorList>
    </citation>
    <scope>IDENTIFICATION</scope>
</reference>
<dbReference type="OMA" id="NHGHYIG"/>
<protein>
    <submittedName>
        <fullName evidence="4">GPI transamidase component PIG-T</fullName>
    </submittedName>
</protein>
<dbReference type="InterPro" id="IPR007245">
    <property type="entry name" value="PIG-T"/>
</dbReference>
<gene>
    <name evidence="2" type="ORF">TCLT_LOCUS9036</name>
</gene>
<accession>A0A0N5D7J7</accession>
<feature type="transmembrane region" description="Helical" evidence="1">
    <location>
        <begin position="513"/>
        <end position="534"/>
    </location>
</feature>
<dbReference type="AlphaFoldDB" id="A0A0N5D7J7"/>
<evidence type="ECO:0000313" key="4">
    <source>
        <dbReference type="WBParaSite" id="TCLT_0000904701-mRNA-1"/>
    </source>
</evidence>
<name>A0A0N5D7J7_THECL</name>
<organism evidence="4">
    <name type="scientific">Thelazia callipaeda</name>
    <name type="common">Oriental eyeworm</name>
    <name type="synonym">Parasitic nematode</name>
    <dbReference type="NCBI Taxonomy" id="103827"/>
    <lineage>
        <taxon>Eukaryota</taxon>
        <taxon>Metazoa</taxon>
        <taxon>Ecdysozoa</taxon>
        <taxon>Nematoda</taxon>
        <taxon>Chromadorea</taxon>
        <taxon>Rhabditida</taxon>
        <taxon>Spirurina</taxon>
        <taxon>Spiruromorpha</taxon>
        <taxon>Thelazioidea</taxon>
        <taxon>Thelaziidae</taxon>
        <taxon>Thelazia</taxon>
    </lineage>
</organism>
<dbReference type="PANTHER" id="PTHR12959:SF11">
    <property type="entry name" value="GPI TRANSAMIDASE COMPONENT PIG-T"/>
    <property type="match status" value="1"/>
</dbReference>
<dbReference type="Pfam" id="PF04113">
    <property type="entry name" value="Gpi16"/>
    <property type="match status" value="2"/>
</dbReference>
<keyword evidence="3" id="KW-1185">Reference proteome</keyword>
<evidence type="ECO:0000256" key="1">
    <source>
        <dbReference type="SAM" id="Phobius"/>
    </source>
</evidence>
<dbReference type="EMBL" id="UYYF01004722">
    <property type="protein sequence ID" value="VDN06636.1"/>
    <property type="molecule type" value="Genomic_DNA"/>
</dbReference>
<dbReference type="WBParaSite" id="TCLT_0000904701-mRNA-1">
    <property type="protein sequence ID" value="TCLT_0000904701-mRNA-1"/>
    <property type="gene ID" value="TCLT_0000904701"/>
</dbReference>
<dbReference type="STRING" id="103827.A0A0N5D7J7"/>
<dbReference type="Proteomes" id="UP000276776">
    <property type="component" value="Unassembled WGS sequence"/>
</dbReference>
<proteinExistence type="predicted"/>
<keyword evidence="1" id="KW-0812">Transmembrane</keyword>